<gene>
    <name evidence="1" type="ORF">ENS56_08940</name>
</gene>
<dbReference type="Pfam" id="PF06296">
    <property type="entry name" value="RelE"/>
    <property type="match status" value="1"/>
</dbReference>
<comment type="caution">
    <text evidence="1">The sequence shown here is derived from an EMBL/GenBank/DDBJ whole genome shotgun (WGS) entry which is preliminary data.</text>
</comment>
<reference evidence="1" key="1">
    <citation type="journal article" date="2020" name="mSystems">
        <title>Genome- and Community-Level Interaction Insights into Carbon Utilization and Element Cycling Functions of Hydrothermarchaeota in Hydrothermal Sediment.</title>
        <authorList>
            <person name="Zhou Z."/>
            <person name="Liu Y."/>
            <person name="Xu W."/>
            <person name="Pan J."/>
            <person name="Luo Z.H."/>
            <person name="Li M."/>
        </authorList>
    </citation>
    <scope>NUCLEOTIDE SEQUENCE [LARGE SCALE GENOMIC DNA]</scope>
    <source>
        <strain evidence="1">SpSt-500</strain>
    </source>
</reference>
<dbReference type="PIRSF" id="PIRSF039032">
    <property type="entry name" value="HigB-2"/>
    <property type="match status" value="1"/>
</dbReference>
<protein>
    <submittedName>
        <fullName evidence="1">Addiction module toxin RelE</fullName>
    </submittedName>
</protein>
<dbReference type="AlphaFoldDB" id="A0A832DLB7"/>
<accession>A0A832DLB7</accession>
<dbReference type="EMBL" id="DSVI01000010">
    <property type="protein sequence ID" value="HGT48149.1"/>
    <property type="molecule type" value="Genomic_DNA"/>
</dbReference>
<evidence type="ECO:0000313" key="1">
    <source>
        <dbReference type="EMBL" id="HGT48149.1"/>
    </source>
</evidence>
<name>A0A832DLB7_9BACT</name>
<proteinExistence type="predicted"/>
<dbReference type="InterPro" id="IPR009387">
    <property type="entry name" value="HigB-2"/>
</dbReference>
<organism evidence="1">
    <name type="scientific">Ignavibacterium album</name>
    <dbReference type="NCBI Taxonomy" id="591197"/>
    <lineage>
        <taxon>Bacteria</taxon>
        <taxon>Pseudomonadati</taxon>
        <taxon>Ignavibacteriota</taxon>
        <taxon>Ignavibacteria</taxon>
        <taxon>Ignavibacteriales</taxon>
        <taxon>Ignavibacteriaceae</taxon>
        <taxon>Ignavibacterium</taxon>
    </lineage>
</organism>
<sequence length="111" mass="12814">MLITIVELPEFSKRAEKELSKEQKDELIYFLASNPKAGNLIQGTGGIRKLRWASKGKGKSGGSRIIYFYYNDNIPLFLLTIFGKNEKINLTKAERNELFKLVKELVKNYER</sequence>